<organism evidence="4">
    <name type="scientific">marine metagenome</name>
    <dbReference type="NCBI Taxonomy" id="408172"/>
    <lineage>
        <taxon>unclassified sequences</taxon>
        <taxon>metagenomes</taxon>
        <taxon>ecological metagenomes</taxon>
    </lineage>
</organism>
<proteinExistence type="inferred from homology"/>
<dbReference type="PANTHER" id="PTHR42693:SF33">
    <property type="entry name" value="ARYLSULFATASE"/>
    <property type="match status" value="1"/>
</dbReference>
<accession>A0A382IMA4</accession>
<dbReference type="InterPro" id="IPR017850">
    <property type="entry name" value="Alkaline_phosphatase_core_sf"/>
</dbReference>
<comment type="similarity">
    <text evidence="1">Belongs to the sulfatase family.</text>
</comment>
<dbReference type="SUPFAM" id="SSF53649">
    <property type="entry name" value="Alkaline phosphatase-like"/>
    <property type="match status" value="1"/>
</dbReference>
<evidence type="ECO:0000259" key="3">
    <source>
        <dbReference type="Pfam" id="PF16347"/>
    </source>
</evidence>
<dbReference type="InterPro" id="IPR050738">
    <property type="entry name" value="Sulfatase"/>
</dbReference>
<feature type="non-terminal residue" evidence="4">
    <location>
        <position position="1"/>
    </location>
</feature>
<dbReference type="PANTHER" id="PTHR42693">
    <property type="entry name" value="ARYLSULFATASE FAMILY MEMBER"/>
    <property type="match status" value="1"/>
</dbReference>
<feature type="region of interest" description="Disordered" evidence="2">
    <location>
        <begin position="228"/>
        <end position="247"/>
    </location>
</feature>
<evidence type="ECO:0000313" key="4">
    <source>
        <dbReference type="EMBL" id="SVC00013.1"/>
    </source>
</evidence>
<dbReference type="EMBL" id="UINC01067892">
    <property type="protein sequence ID" value="SVC00013.1"/>
    <property type="molecule type" value="Genomic_DNA"/>
</dbReference>
<evidence type="ECO:0000256" key="1">
    <source>
        <dbReference type="ARBA" id="ARBA00008779"/>
    </source>
</evidence>
<dbReference type="GO" id="GO:0004065">
    <property type="term" value="F:arylsulfatase activity"/>
    <property type="evidence" value="ECO:0007669"/>
    <property type="project" value="TreeGrafter"/>
</dbReference>
<evidence type="ECO:0000256" key="2">
    <source>
        <dbReference type="SAM" id="MobiDB-lite"/>
    </source>
</evidence>
<name>A0A382IMA4_9ZZZZ</name>
<dbReference type="AlphaFoldDB" id="A0A382IMA4"/>
<dbReference type="Pfam" id="PF16347">
    <property type="entry name" value="SGSH_C"/>
    <property type="match status" value="1"/>
</dbReference>
<reference evidence="4" key="1">
    <citation type="submission" date="2018-05" db="EMBL/GenBank/DDBJ databases">
        <authorList>
            <person name="Lanie J.A."/>
            <person name="Ng W.-L."/>
            <person name="Kazmierczak K.M."/>
            <person name="Andrzejewski T.M."/>
            <person name="Davidsen T.M."/>
            <person name="Wayne K.J."/>
            <person name="Tettelin H."/>
            <person name="Glass J.I."/>
            <person name="Rusch D."/>
            <person name="Podicherti R."/>
            <person name="Tsui H.-C.T."/>
            <person name="Winkler M.E."/>
        </authorList>
    </citation>
    <scope>NUCLEOTIDE SEQUENCE</scope>
</reference>
<dbReference type="Gene3D" id="3.40.720.10">
    <property type="entry name" value="Alkaline Phosphatase, subunit A"/>
    <property type="match status" value="1"/>
</dbReference>
<protein>
    <recommendedName>
        <fullName evidence="3">N-sulphoglucosamine sulphohydrolase C-terminal domain-containing protein</fullName>
    </recommendedName>
</protein>
<dbReference type="InterPro" id="IPR032506">
    <property type="entry name" value="SGSH_C"/>
</dbReference>
<feature type="domain" description="N-sulphoglucosamine sulphohydrolase C-terminal" evidence="3">
    <location>
        <begin position="79"/>
        <end position="203"/>
    </location>
</feature>
<dbReference type="Gene3D" id="3.30.1120.10">
    <property type="match status" value="1"/>
</dbReference>
<sequence>STGTRENTLVMFLSDNGGCAEFLAEDSNRPDPAQFNTPMWNGGPMRVGNIPEIDPGSGDTFQSYDLPWANASNTPFRLHKRWTHEGGISTPFIMSWPSNTSDPRLLHRPSHIVDIGATIYDAAGATYPDELNGNRLTPLEGESFLAVFDGDEFTRQAPICWEHEGNRAVRMGDWKLVSEGNTRWELYNMVDDRTELNDLSESEPERVTEMSDVYEKWAAHTGALPWPVGTGGMASPRPSTKHIHDVD</sequence>
<gene>
    <name evidence="4" type="ORF">METZ01_LOCUS252867</name>
</gene>